<dbReference type="SMART" id="SM00421">
    <property type="entry name" value="HTH_LUXR"/>
    <property type="match status" value="1"/>
</dbReference>
<dbReference type="CDD" id="cd06170">
    <property type="entry name" value="LuxR_C_like"/>
    <property type="match status" value="1"/>
</dbReference>
<dbReference type="Proteomes" id="UP000733379">
    <property type="component" value="Unassembled WGS sequence"/>
</dbReference>
<reference evidence="5 6" key="1">
    <citation type="submission" date="2021-06" db="EMBL/GenBank/DDBJ databases">
        <title>Actinomycetes sequencing.</title>
        <authorList>
            <person name="Shan Q."/>
        </authorList>
    </citation>
    <scope>NUCLEOTIDE SEQUENCE [LARGE SCALE GENOMIC DNA]</scope>
    <source>
        <strain evidence="5 6">NEAU-G5</strain>
    </source>
</reference>
<gene>
    <name evidence="5" type="ORF">KO481_40210</name>
</gene>
<proteinExistence type="predicted"/>
<evidence type="ECO:0000313" key="5">
    <source>
        <dbReference type="EMBL" id="MBU3067731.1"/>
    </source>
</evidence>
<dbReference type="PANTHER" id="PTHR44688:SF16">
    <property type="entry name" value="DNA-BINDING TRANSCRIPTIONAL ACTIVATOR DEVR_DOSR"/>
    <property type="match status" value="1"/>
</dbReference>
<feature type="domain" description="HTH luxR-type" evidence="4">
    <location>
        <begin position="191"/>
        <end position="256"/>
    </location>
</feature>
<sequence>MTPPPSLIAPPQALTSRDLDGVLRVLEDCERAPSAGDLRAVALEAMARYLGYRETTFFMGETLQDCFVDDTAILNGRVAGLLPQYLEHWHRYDPFARPPSVGFLARYDVASLDWFPRPSRPDMRNYLDRFLFANSMHAKIVILLRSSRAVAAMGVLDSESGAFGPRDLALARLIGRHLGGLLDLHLAADNTAAPAVALSPRQAEVAGLVADGLTNAEIAQRLHIGVDTVKKHLTQALSITGCRNRTQLALRLRGTRS</sequence>
<accession>A0ABS6BBR4</accession>
<keyword evidence="1" id="KW-0805">Transcription regulation</keyword>
<protein>
    <submittedName>
        <fullName evidence="5">LuxR C-terminal-related transcriptional regulator</fullName>
    </submittedName>
</protein>
<dbReference type="Pfam" id="PF00196">
    <property type="entry name" value="GerE"/>
    <property type="match status" value="1"/>
</dbReference>
<evidence type="ECO:0000256" key="1">
    <source>
        <dbReference type="ARBA" id="ARBA00023015"/>
    </source>
</evidence>
<dbReference type="SUPFAM" id="SSF46894">
    <property type="entry name" value="C-terminal effector domain of the bipartite response regulators"/>
    <property type="match status" value="1"/>
</dbReference>
<dbReference type="PROSITE" id="PS50043">
    <property type="entry name" value="HTH_LUXR_2"/>
    <property type="match status" value="1"/>
</dbReference>
<evidence type="ECO:0000259" key="4">
    <source>
        <dbReference type="PROSITE" id="PS50043"/>
    </source>
</evidence>
<dbReference type="Gene3D" id="1.10.10.10">
    <property type="entry name" value="Winged helix-like DNA-binding domain superfamily/Winged helix DNA-binding domain"/>
    <property type="match status" value="1"/>
</dbReference>
<dbReference type="RefSeq" id="WP_215923810.1">
    <property type="nucleotide sequence ID" value="NZ_JAHKNI010000024.1"/>
</dbReference>
<name>A0ABS6BBR4_9NOCA</name>
<organism evidence="5 6">
    <name type="scientific">Nocardia albiluteola</name>
    <dbReference type="NCBI Taxonomy" id="2842303"/>
    <lineage>
        <taxon>Bacteria</taxon>
        <taxon>Bacillati</taxon>
        <taxon>Actinomycetota</taxon>
        <taxon>Actinomycetes</taxon>
        <taxon>Mycobacteriales</taxon>
        <taxon>Nocardiaceae</taxon>
        <taxon>Nocardia</taxon>
    </lineage>
</organism>
<dbReference type="InterPro" id="IPR016032">
    <property type="entry name" value="Sig_transdc_resp-reg_C-effctor"/>
</dbReference>
<dbReference type="PRINTS" id="PR00038">
    <property type="entry name" value="HTHLUXR"/>
</dbReference>
<evidence type="ECO:0000256" key="2">
    <source>
        <dbReference type="ARBA" id="ARBA00023125"/>
    </source>
</evidence>
<dbReference type="InterPro" id="IPR036388">
    <property type="entry name" value="WH-like_DNA-bd_sf"/>
</dbReference>
<keyword evidence="6" id="KW-1185">Reference proteome</keyword>
<keyword evidence="2" id="KW-0238">DNA-binding</keyword>
<evidence type="ECO:0000256" key="3">
    <source>
        <dbReference type="ARBA" id="ARBA00023163"/>
    </source>
</evidence>
<comment type="caution">
    <text evidence="5">The sequence shown here is derived from an EMBL/GenBank/DDBJ whole genome shotgun (WGS) entry which is preliminary data.</text>
</comment>
<dbReference type="PANTHER" id="PTHR44688">
    <property type="entry name" value="DNA-BINDING TRANSCRIPTIONAL ACTIVATOR DEVR_DOSR"/>
    <property type="match status" value="1"/>
</dbReference>
<dbReference type="InterPro" id="IPR000792">
    <property type="entry name" value="Tscrpt_reg_LuxR_C"/>
</dbReference>
<keyword evidence="3" id="KW-0804">Transcription</keyword>
<evidence type="ECO:0000313" key="6">
    <source>
        <dbReference type="Proteomes" id="UP000733379"/>
    </source>
</evidence>
<dbReference type="EMBL" id="JAHKNI010000024">
    <property type="protein sequence ID" value="MBU3067731.1"/>
    <property type="molecule type" value="Genomic_DNA"/>
</dbReference>